<dbReference type="OrthoDB" id="5512013at2"/>
<dbReference type="RefSeq" id="WP_015442939.1">
    <property type="nucleotide sequence ID" value="NC_020520.1"/>
</dbReference>
<dbReference type="KEGG" id="aym:YM304_33780"/>
<dbReference type="AlphaFoldDB" id="A0A6C7ECG1"/>
<reference evidence="1 2" key="1">
    <citation type="journal article" date="2013" name="Int. J. Syst. Evol. Microbiol.">
        <title>Ilumatobacter nonamiense sp. nov. and Ilumatobacter coccineum sp. nov., isolated from seashore sand.</title>
        <authorList>
            <person name="Matsumoto A."/>
            <person name="Kasai H."/>
            <person name="Matsuo Y."/>
            <person name="Shizuri Y."/>
            <person name="Ichikawa N."/>
            <person name="Fujita N."/>
            <person name="Omura S."/>
            <person name="Takahashi Y."/>
        </authorList>
    </citation>
    <scope>NUCLEOTIDE SEQUENCE [LARGE SCALE GENOMIC DNA]</scope>
    <source>
        <strain evidence="2">NBRC 103263 / KCTC 29153 / YM16-304</strain>
    </source>
</reference>
<dbReference type="Gene3D" id="3.10.450.50">
    <property type="match status" value="1"/>
</dbReference>
<dbReference type="Pfam" id="PF02810">
    <property type="entry name" value="SEC-C"/>
    <property type="match status" value="1"/>
</dbReference>
<evidence type="ECO:0000313" key="2">
    <source>
        <dbReference type="Proteomes" id="UP000011863"/>
    </source>
</evidence>
<keyword evidence="2" id="KW-1185">Reference proteome</keyword>
<accession>A0A6C7ECG1</accession>
<dbReference type="Proteomes" id="UP000011863">
    <property type="component" value="Chromosome"/>
</dbReference>
<name>A0A6C7ECG1_ILUCY</name>
<protein>
    <recommendedName>
        <fullName evidence="3">SEC-C domain-containing protein</fullName>
    </recommendedName>
</protein>
<sequence length="695" mass="75048">MADPTTTLDSVIDVLGASAMTVDELRAAFAERGVTTWPTDAHGVDELTHVTQLDESLTRLIDGRIAYLPAVARAVTWNVPIDDADAADDHLLADPHLTALSGWFARGEVTVVDAEGTPLGALGTNGFDVDGVDREVVIWPQGSLEQYADGVAAVTLVDEHTVQLATGTSVAPSDEQIAAVRAAFERCARTESLTGILADEPADVVTASSHDVIIDMLIAEPEQHRSAPLTPIPDLLAAADLELHGHRLVGPVGTDWTLLDDEFRLRRTEIEYGLTRAQANMFVLLTGAATARTDTGELALGDTPDEVASALQLVATMLDDADVAEAAWDHWTDLEQPGEPLQDIVDHLVDAFGDEPLAGVSWLRARQLSINGQTTEAVDVLERVADSEHALVLADLAAIEADRSNPIEARRLLDRAGVEGEIDLDAPFDPVNATHGFGVELAEEIAPFVALRPKPMAGRNDRCPCGSGRKYKQCHLGNELHTIEHRASWLYVKMMRYLGLVAPHLPTAIADDILGDVTDPGLRRMVTQSYLPTDMALHEAGLAGRFLDAKRALLPADEVALAEAWAESQRSVFEVARSTHEALDLIDLSTRSRLTVRESIPEEPLEQGWCMIGRLVPVGDSYRAYSGFIPINDDMVEPLLQGFATRQVETVAITIGSIFEAAETHDEMAEMFNDSLDLTELENLIAELGGTAGES</sequence>
<dbReference type="SUPFAM" id="SSF103642">
    <property type="entry name" value="Sec-C motif"/>
    <property type="match status" value="1"/>
</dbReference>
<proteinExistence type="predicted"/>
<dbReference type="EMBL" id="AP012057">
    <property type="protein sequence ID" value="BAN03692.1"/>
    <property type="molecule type" value="Genomic_DNA"/>
</dbReference>
<dbReference type="InterPro" id="IPR004027">
    <property type="entry name" value="SEC_C_motif"/>
</dbReference>
<evidence type="ECO:0000313" key="1">
    <source>
        <dbReference type="EMBL" id="BAN03692.1"/>
    </source>
</evidence>
<gene>
    <name evidence="1" type="ORF">YM304_33780</name>
</gene>
<organism evidence="1 2">
    <name type="scientific">Ilumatobacter coccineus (strain NBRC 103263 / KCTC 29153 / YM16-304)</name>
    <dbReference type="NCBI Taxonomy" id="1313172"/>
    <lineage>
        <taxon>Bacteria</taxon>
        <taxon>Bacillati</taxon>
        <taxon>Actinomycetota</taxon>
        <taxon>Acidimicrobiia</taxon>
        <taxon>Acidimicrobiales</taxon>
        <taxon>Ilumatobacteraceae</taxon>
        <taxon>Ilumatobacter</taxon>
    </lineage>
</organism>
<evidence type="ECO:0008006" key="3">
    <source>
        <dbReference type="Google" id="ProtNLM"/>
    </source>
</evidence>